<accession>A0A372MF93</accession>
<gene>
    <name evidence="6" type="ORF">DYP60_10980</name>
</gene>
<dbReference type="Pfam" id="PF04015">
    <property type="entry name" value="DUF362"/>
    <property type="match status" value="1"/>
</dbReference>
<keyword evidence="3" id="KW-0408">Iron</keyword>
<dbReference type="InterPro" id="IPR017896">
    <property type="entry name" value="4Fe4S_Fe-S-bd"/>
</dbReference>
<name>A0A372MF93_9SPIR</name>
<dbReference type="InterPro" id="IPR017900">
    <property type="entry name" value="4Fe4S_Fe_S_CS"/>
</dbReference>
<evidence type="ECO:0000256" key="4">
    <source>
        <dbReference type="ARBA" id="ARBA00023014"/>
    </source>
</evidence>
<dbReference type="Pfam" id="PF13237">
    <property type="entry name" value="Fer4_10"/>
    <property type="match status" value="1"/>
</dbReference>
<proteinExistence type="predicted"/>
<dbReference type="GO" id="GO:0051539">
    <property type="term" value="F:4 iron, 4 sulfur cluster binding"/>
    <property type="evidence" value="ECO:0007669"/>
    <property type="project" value="UniProtKB-KW"/>
</dbReference>
<dbReference type="EMBL" id="QUWK01000012">
    <property type="protein sequence ID" value="RFU94123.1"/>
    <property type="molecule type" value="Genomic_DNA"/>
</dbReference>
<evidence type="ECO:0000313" key="6">
    <source>
        <dbReference type="EMBL" id="RFU94123.1"/>
    </source>
</evidence>
<keyword evidence="1" id="KW-0004">4Fe-4S</keyword>
<dbReference type="PANTHER" id="PTHR43687:SF1">
    <property type="entry name" value="FERREDOXIN III"/>
    <property type="match status" value="1"/>
</dbReference>
<reference evidence="7" key="1">
    <citation type="submission" date="2018-08" db="EMBL/GenBank/DDBJ databases">
        <authorList>
            <person name="Grouzdev D.S."/>
            <person name="Krutkina M.S."/>
        </authorList>
    </citation>
    <scope>NUCLEOTIDE SEQUENCE [LARGE SCALE GENOMIC DNA]</scope>
    <source>
        <strain evidence="7">4-11</strain>
    </source>
</reference>
<dbReference type="AlphaFoldDB" id="A0A372MF93"/>
<dbReference type="RefSeq" id="WP_117331060.1">
    <property type="nucleotide sequence ID" value="NZ_QUWK01000012.1"/>
</dbReference>
<organism evidence="6 7">
    <name type="scientific">Sphaerochaeta halotolerans</name>
    <dbReference type="NCBI Taxonomy" id="2293840"/>
    <lineage>
        <taxon>Bacteria</taxon>
        <taxon>Pseudomonadati</taxon>
        <taxon>Spirochaetota</taxon>
        <taxon>Spirochaetia</taxon>
        <taxon>Spirochaetales</taxon>
        <taxon>Sphaerochaetaceae</taxon>
        <taxon>Sphaerochaeta</taxon>
    </lineage>
</organism>
<dbReference type="SUPFAM" id="SSF54862">
    <property type="entry name" value="4Fe-4S ferredoxins"/>
    <property type="match status" value="1"/>
</dbReference>
<dbReference type="PROSITE" id="PS00198">
    <property type="entry name" value="4FE4S_FER_1"/>
    <property type="match status" value="1"/>
</dbReference>
<evidence type="ECO:0000259" key="5">
    <source>
        <dbReference type="PROSITE" id="PS51379"/>
    </source>
</evidence>
<evidence type="ECO:0000256" key="1">
    <source>
        <dbReference type="ARBA" id="ARBA00022485"/>
    </source>
</evidence>
<reference evidence="6 7" key="2">
    <citation type="submission" date="2018-09" db="EMBL/GenBank/DDBJ databases">
        <title>Genome of Sphaerochaeta halotolerans strain 4-11.</title>
        <authorList>
            <person name="Nazina T.N."/>
            <person name="Sokolova D.S."/>
        </authorList>
    </citation>
    <scope>NUCLEOTIDE SEQUENCE [LARGE SCALE GENOMIC DNA]</scope>
    <source>
        <strain evidence="6 7">4-11</strain>
    </source>
</reference>
<sequence length="372" mass="41252">MSSVAIVRCGQYEQAMVDQAVAKACELGAMPDVKDKRILLKPNILSDAKEEYCITTHSAVLRGMIRHLKRQGAKEILVGDSPGLQKPNFKPKASGIFQVCEEEGVQWIDFTKQPRTYTIPYAHRKKLPLAAVLSQVDMVFSLPKFKTHQLMYATGAVKNLFGLVPNIYKSPCHVQFPTRRQFASLMVGIASIANPAFCLMDGIIAMEGPGPANGFSRHLGLLLASCDAVALDYAQARIMGYDPMLVPIVSEGIRRGLGDKPSSYPALSAEDLIQEDYVRIKMREHTGFLPALSIPSIFSRYIHWNVKRERKAPVFLVDPCIRCRKCIDICPAGALTMVDKRIIIDPKVCIRCYCCHEVCPASAILVDEEIPS</sequence>
<keyword evidence="2" id="KW-0479">Metal-binding</keyword>
<feature type="domain" description="4Fe-4S ferredoxin-type" evidence="5">
    <location>
        <begin position="340"/>
        <end position="369"/>
    </location>
</feature>
<dbReference type="PANTHER" id="PTHR43687">
    <property type="entry name" value="ADENYLYLSULFATE REDUCTASE, BETA SUBUNIT"/>
    <property type="match status" value="1"/>
</dbReference>
<dbReference type="Proteomes" id="UP000264002">
    <property type="component" value="Unassembled WGS sequence"/>
</dbReference>
<keyword evidence="7" id="KW-1185">Reference proteome</keyword>
<evidence type="ECO:0000313" key="7">
    <source>
        <dbReference type="Proteomes" id="UP000264002"/>
    </source>
</evidence>
<feature type="domain" description="4Fe-4S ferredoxin-type" evidence="5">
    <location>
        <begin position="311"/>
        <end position="339"/>
    </location>
</feature>
<dbReference type="InterPro" id="IPR050572">
    <property type="entry name" value="Fe-S_Ferredoxin"/>
</dbReference>
<dbReference type="InterPro" id="IPR007160">
    <property type="entry name" value="DUF362"/>
</dbReference>
<evidence type="ECO:0000256" key="2">
    <source>
        <dbReference type="ARBA" id="ARBA00022723"/>
    </source>
</evidence>
<dbReference type="Gene3D" id="3.30.70.20">
    <property type="match status" value="1"/>
</dbReference>
<evidence type="ECO:0000256" key="3">
    <source>
        <dbReference type="ARBA" id="ARBA00023004"/>
    </source>
</evidence>
<dbReference type="PROSITE" id="PS51379">
    <property type="entry name" value="4FE4S_FER_2"/>
    <property type="match status" value="2"/>
</dbReference>
<keyword evidence="4" id="KW-0411">Iron-sulfur</keyword>
<dbReference type="GO" id="GO:0046872">
    <property type="term" value="F:metal ion binding"/>
    <property type="evidence" value="ECO:0007669"/>
    <property type="project" value="UniProtKB-KW"/>
</dbReference>
<comment type="caution">
    <text evidence="6">The sequence shown here is derived from an EMBL/GenBank/DDBJ whole genome shotgun (WGS) entry which is preliminary data.</text>
</comment>
<protein>
    <submittedName>
        <fullName evidence="6">DUF362 domain-containing protein</fullName>
    </submittedName>
</protein>